<reference evidence="1" key="1">
    <citation type="submission" date="2014-05" db="EMBL/GenBank/DDBJ databases">
        <authorList>
            <person name="Chronopoulou M."/>
        </authorList>
    </citation>
    <scope>NUCLEOTIDE SEQUENCE</scope>
    <source>
        <tissue evidence="1">Whole organism</tissue>
    </source>
</reference>
<dbReference type="EMBL" id="HACA01030967">
    <property type="protein sequence ID" value="CDW48328.1"/>
    <property type="molecule type" value="Transcribed_RNA"/>
</dbReference>
<evidence type="ECO:0000313" key="1">
    <source>
        <dbReference type="EMBL" id="CDW48328.1"/>
    </source>
</evidence>
<protein>
    <submittedName>
        <fullName evidence="1">Uncharacterized protein</fullName>
    </submittedName>
</protein>
<dbReference type="AlphaFoldDB" id="A0A0K2VCR3"/>
<name>A0A0K2VCR3_LEPSM</name>
<organism evidence="1">
    <name type="scientific">Lepeophtheirus salmonis</name>
    <name type="common">Salmon louse</name>
    <name type="synonym">Caligus salmonis</name>
    <dbReference type="NCBI Taxonomy" id="72036"/>
    <lineage>
        <taxon>Eukaryota</taxon>
        <taxon>Metazoa</taxon>
        <taxon>Ecdysozoa</taxon>
        <taxon>Arthropoda</taxon>
        <taxon>Crustacea</taxon>
        <taxon>Multicrustacea</taxon>
        <taxon>Hexanauplia</taxon>
        <taxon>Copepoda</taxon>
        <taxon>Siphonostomatoida</taxon>
        <taxon>Caligidae</taxon>
        <taxon>Lepeophtheirus</taxon>
    </lineage>
</organism>
<accession>A0A0K2VCR3</accession>
<sequence>MMTTLKYVMAIYKKLLFYNYRKFRPCLFYNYLVGFVAFCK</sequence>
<feature type="non-terminal residue" evidence="1">
    <location>
        <position position="40"/>
    </location>
</feature>
<proteinExistence type="predicted"/>